<evidence type="ECO:0000313" key="2">
    <source>
        <dbReference type="Proteomes" id="UP000185728"/>
    </source>
</evidence>
<dbReference type="Proteomes" id="UP000185728">
    <property type="component" value="Unassembled WGS sequence"/>
</dbReference>
<reference evidence="1 2" key="1">
    <citation type="submission" date="2017-01" db="EMBL/GenBank/DDBJ databases">
        <authorList>
            <person name="Varghese N."/>
            <person name="Submissions S."/>
        </authorList>
    </citation>
    <scope>NUCLEOTIDE SEQUENCE [LARGE SCALE GENOMIC DNA]</scope>
    <source>
        <strain evidence="1 2">DSM 2061</strain>
    </source>
</reference>
<sequence length="42" mass="5051">MKKIWEKHIDFYINERNASTTYFYGEAGHVKAHYTDKLPYSP</sequence>
<gene>
    <name evidence="1" type="ORF">SAMN05421766_103563</name>
</gene>
<protein>
    <submittedName>
        <fullName evidence="1">Uncharacterized protein</fullName>
    </submittedName>
</protein>
<organism evidence="1 2">
    <name type="scientific">Zobellia uliginosa</name>
    <dbReference type="NCBI Taxonomy" id="143224"/>
    <lineage>
        <taxon>Bacteria</taxon>
        <taxon>Pseudomonadati</taxon>
        <taxon>Bacteroidota</taxon>
        <taxon>Flavobacteriia</taxon>
        <taxon>Flavobacteriales</taxon>
        <taxon>Flavobacteriaceae</taxon>
        <taxon>Zobellia</taxon>
    </lineage>
</organism>
<comment type="caution">
    <text evidence="1">The sequence shown here is derived from an EMBL/GenBank/DDBJ whole genome shotgun (WGS) entry which is preliminary data.</text>
</comment>
<dbReference type="EMBL" id="FTOB01000003">
    <property type="protein sequence ID" value="SIS71408.1"/>
    <property type="molecule type" value="Genomic_DNA"/>
</dbReference>
<proteinExistence type="predicted"/>
<evidence type="ECO:0000313" key="1">
    <source>
        <dbReference type="EMBL" id="SIS71408.1"/>
    </source>
</evidence>
<keyword evidence="2" id="KW-1185">Reference proteome</keyword>
<name>A0ABY1KW07_9FLAO</name>
<accession>A0ABY1KW07</accession>